<feature type="compositionally biased region" description="Pro residues" evidence="1">
    <location>
        <begin position="33"/>
        <end position="52"/>
    </location>
</feature>
<feature type="compositionally biased region" description="Low complexity" evidence="1">
    <location>
        <begin position="53"/>
        <end position="62"/>
    </location>
</feature>
<gene>
    <name evidence="4" type="ORF">SAMN06269173_105113</name>
</gene>
<accession>A0A238YCS4</accession>
<evidence type="ECO:0000313" key="5">
    <source>
        <dbReference type="Proteomes" id="UP000198310"/>
    </source>
</evidence>
<evidence type="ECO:0000256" key="3">
    <source>
        <dbReference type="SAM" id="SignalP"/>
    </source>
</evidence>
<organism evidence="4 5">
    <name type="scientific">Hymenobacter mucosus</name>
    <dbReference type="NCBI Taxonomy" id="1411120"/>
    <lineage>
        <taxon>Bacteria</taxon>
        <taxon>Pseudomonadati</taxon>
        <taxon>Bacteroidota</taxon>
        <taxon>Cytophagia</taxon>
        <taxon>Cytophagales</taxon>
        <taxon>Hymenobacteraceae</taxon>
        <taxon>Hymenobacter</taxon>
    </lineage>
</organism>
<dbReference type="RefSeq" id="WP_089332992.1">
    <property type="nucleotide sequence ID" value="NZ_FZNS01000005.1"/>
</dbReference>
<feature type="region of interest" description="Disordered" evidence="1">
    <location>
        <begin position="25"/>
        <end position="96"/>
    </location>
</feature>
<evidence type="ECO:0000256" key="2">
    <source>
        <dbReference type="SAM" id="Phobius"/>
    </source>
</evidence>
<keyword evidence="2" id="KW-0472">Membrane</keyword>
<dbReference type="AlphaFoldDB" id="A0A238YCS4"/>
<protein>
    <recommendedName>
        <fullName evidence="6">DUF4178 domain-containing protein</fullName>
    </recommendedName>
</protein>
<dbReference type="EMBL" id="FZNS01000005">
    <property type="protein sequence ID" value="SNR68531.1"/>
    <property type="molecule type" value="Genomic_DNA"/>
</dbReference>
<feature type="transmembrane region" description="Helical" evidence="2">
    <location>
        <begin position="289"/>
        <end position="306"/>
    </location>
</feature>
<name>A0A238YCS4_9BACT</name>
<evidence type="ECO:0000256" key="1">
    <source>
        <dbReference type="SAM" id="MobiDB-lite"/>
    </source>
</evidence>
<feature type="signal peptide" evidence="3">
    <location>
        <begin position="1"/>
        <end position="20"/>
    </location>
</feature>
<feature type="chain" id="PRO_5012104934" description="DUF4178 domain-containing protein" evidence="3">
    <location>
        <begin position="21"/>
        <end position="323"/>
    </location>
</feature>
<keyword evidence="3" id="KW-0732">Signal</keyword>
<keyword evidence="5" id="KW-1185">Reference proteome</keyword>
<dbReference type="Proteomes" id="UP000198310">
    <property type="component" value="Unassembled WGS sequence"/>
</dbReference>
<feature type="transmembrane region" description="Helical" evidence="2">
    <location>
        <begin position="259"/>
        <end position="277"/>
    </location>
</feature>
<sequence length="323" mass="35313">MQLRSFLMAVLCTLAVPGLAQQTPRQLNTLPGAPVPTTPPPATTPAPSPTPETPVSVAPAPADTTRRTVQTAPRTIAEPPAVSEAERRQRQAVLPPANTTRFAVGLKSGQVMRAYDVEIKQPVFGRTFLLLDGQQRFEMDQVRYYEDETGFYVRTTLPGRSKRETTLRRDRVGRISLYSITSQQYVNNPYGYSPYGYGRYGGFGGFPYGGYRTVKTEYFSKDNGPIENMTIRNLQLAVSDNPGSSQLLSNARRYQTLTTLSYVGAGGLLLAGVLSSFSTSSNNGFNISPLMYAAIPLAIVPLVIGGKQQNSVKQAIMLYNRGQ</sequence>
<keyword evidence="2" id="KW-1133">Transmembrane helix</keyword>
<proteinExistence type="predicted"/>
<evidence type="ECO:0000313" key="4">
    <source>
        <dbReference type="EMBL" id="SNR68531.1"/>
    </source>
</evidence>
<evidence type="ECO:0008006" key="6">
    <source>
        <dbReference type="Google" id="ProtNLM"/>
    </source>
</evidence>
<reference evidence="5" key="1">
    <citation type="submission" date="2017-06" db="EMBL/GenBank/DDBJ databases">
        <authorList>
            <person name="Varghese N."/>
            <person name="Submissions S."/>
        </authorList>
    </citation>
    <scope>NUCLEOTIDE SEQUENCE [LARGE SCALE GENOMIC DNA]</scope>
    <source>
        <strain evidence="5">DSM 28041</strain>
    </source>
</reference>
<keyword evidence="2" id="KW-0812">Transmembrane</keyword>